<dbReference type="OrthoDB" id="339515at2759"/>
<sequence length="200" mass="23249">MASDGSSYYSEDSERNLTSEEENFSDGSWENEEEGEFEYSSREVFGLNLAVNDKHTIRSLEDREFKVDGSDGVSRWVRVMIDSSIQMEHGKIVEEILNSVFRDIDFSKDPTRSEYLTKVKVTNKKTGQEEYLILDFQLPRGDEILLAETPSESKPVVNSLMSHLYIYKYNKDGPKFKNCHKDQKVDDSFGFKTWHKYSHL</sequence>
<accession>A0A9D5HW85</accession>
<feature type="region of interest" description="Disordered" evidence="1">
    <location>
        <begin position="1"/>
        <end position="36"/>
    </location>
</feature>
<reference evidence="2" key="1">
    <citation type="submission" date="2022-10" db="EMBL/GenBank/DDBJ databases">
        <title>Adaptive evolution leads to modifications in subtelomeric GC content in a zoonotic Cryptosporidium species.</title>
        <authorList>
            <person name="Li J."/>
            <person name="Feng Y."/>
            <person name="Xiao L."/>
        </authorList>
    </citation>
    <scope>NUCLEOTIDE SEQUENCE</scope>
    <source>
        <strain evidence="2">33844</strain>
    </source>
</reference>
<protein>
    <submittedName>
        <fullName evidence="2">Uncharacterized protein</fullName>
    </submittedName>
</protein>
<organism evidence="2">
    <name type="scientific">Cryptosporidium canis</name>
    <dbReference type="NCBI Taxonomy" id="195482"/>
    <lineage>
        <taxon>Eukaryota</taxon>
        <taxon>Sar</taxon>
        <taxon>Alveolata</taxon>
        <taxon>Apicomplexa</taxon>
        <taxon>Conoidasida</taxon>
        <taxon>Coccidia</taxon>
        <taxon>Eucoccidiorida</taxon>
        <taxon>Eimeriorina</taxon>
        <taxon>Cryptosporidiidae</taxon>
        <taxon>Cryptosporidium</taxon>
    </lineage>
</organism>
<feature type="compositionally biased region" description="Low complexity" evidence="1">
    <location>
        <begin position="1"/>
        <end position="10"/>
    </location>
</feature>
<gene>
    <name evidence="2" type="ORF">OJ253_3339</name>
</gene>
<proteinExistence type="predicted"/>
<name>A0A9D5HW85_9CRYT</name>
<evidence type="ECO:0000313" key="2">
    <source>
        <dbReference type="EMBL" id="KAJ1605028.1"/>
    </source>
</evidence>
<feature type="compositionally biased region" description="Acidic residues" evidence="1">
    <location>
        <begin position="19"/>
        <end position="36"/>
    </location>
</feature>
<dbReference type="AlphaFoldDB" id="A0A9D5HW85"/>
<comment type="caution">
    <text evidence="2">The sequence shown here is derived from an EMBL/GenBank/DDBJ whole genome shotgun (WGS) entry which is preliminary data.</text>
</comment>
<dbReference type="EMBL" id="JAPCXC010000110">
    <property type="protein sequence ID" value="KAJ1605028.1"/>
    <property type="molecule type" value="Genomic_DNA"/>
</dbReference>
<evidence type="ECO:0000256" key="1">
    <source>
        <dbReference type="SAM" id="MobiDB-lite"/>
    </source>
</evidence>
<dbReference type="Proteomes" id="UP001067231">
    <property type="component" value="Unassembled WGS sequence"/>
</dbReference>